<dbReference type="NCBIfam" id="TIGR03617">
    <property type="entry name" value="F420_MSMEG_2256"/>
    <property type="match status" value="1"/>
</dbReference>
<dbReference type="Proteomes" id="UP001500842">
    <property type="component" value="Unassembled WGS sequence"/>
</dbReference>
<organism evidence="2 3">
    <name type="scientific">Nocardioides humi</name>
    <dbReference type="NCBI Taxonomy" id="449461"/>
    <lineage>
        <taxon>Bacteria</taxon>
        <taxon>Bacillati</taxon>
        <taxon>Actinomycetota</taxon>
        <taxon>Actinomycetes</taxon>
        <taxon>Propionibacteriales</taxon>
        <taxon>Nocardioidaceae</taxon>
        <taxon>Nocardioides</taxon>
    </lineage>
</organism>
<keyword evidence="3" id="KW-1185">Reference proteome</keyword>
<dbReference type="EMBL" id="BAAAOR010000016">
    <property type="protein sequence ID" value="GAA1518350.1"/>
    <property type="molecule type" value="Genomic_DNA"/>
</dbReference>
<dbReference type="PANTHER" id="PTHR43244">
    <property type="match status" value="1"/>
</dbReference>
<sequence>MAERVGVDTALPLRGGDPSLAASVAEAAGYDRIWASEIGHDPFLQLTAAALATRSIGLGTGIAVAFARNPMNTAHLAHDLQALSHGRFALGLGTQVKAHVTRRFSMPWSRPAARMREYVLALRAIWDAWETGGRLSFDGEFYTHTLMTPMFVPDDHGHGAPPVVVAAVGDVMAETAGEVGDGMLCHSFLTERYLREATLPAIERGRARSDVAAFEIVGGPFVATGGSPEQIEAATAAVRAQVAFYASTPAYRPVLECHGWGDLGGRLHELSRAGDWAAMAAAVPDEVLHEFAAVGEPDQAADLLWQRYGDLVDRFAIVTPYELDDAARLRVAQRLRTHADDSLSA</sequence>
<evidence type="ECO:0000259" key="1">
    <source>
        <dbReference type="Pfam" id="PF00296"/>
    </source>
</evidence>
<dbReference type="InterPro" id="IPR011251">
    <property type="entry name" value="Luciferase-like_dom"/>
</dbReference>
<dbReference type="InterPro" id="IPR036661">
    <property type="entry name" value="Luciferase-like_sf"/>
</dbReference>
<protein>
    <submittedName>
        <fullName evidence="2">LLM class F420-dependent oxidoreductase</fullName>
    </submittedName>
</protein>
<reference evidence="2 3" key="1">
    <citation type="journal article" date="2019" name="Int. J. Syst. Evol. Microbiol.">
        <title>The Global Catalogue of Microorganisms (GCM) 10K type strain sequencing project: providing services to taxonomists for standard genome sequencing and annotation.</title>
        <authorList>
            <consortium name="The Broad Institute Genomics Platform"/>
            <consortium name="The Broad Institute Genome Sequencing Center for Infectious Disease"/>
            <person name="Wu L."/>
            <person name="Ma J."/>
        </authorList>
    </citation>
    <scope>NUCLEOTIDE SEQUENCE [LARGE SCALE GENOMIC DNA]</scope>
    <source>
        <strain evidence="2 3">JCM 14942</strain>
    </source>
</reference>
<gene>
    <name evidence="2" type="ORF">GCM10009788_23020</name>
</gene>
<dbReference type="InterPro" id="IPR019919">
    <property type="entry name" value="Lucif-like_OxRdtase_MSMEG_2256"/>
</dbReference>
<dbReference type="RefSeq" id="WP_219996074.1">
    <property type="nucleotide sequence ID" value="NZ_BAAAOR010000016.1"/>
</dbReference>
<feature type="domain" description="Luciferase-like" evidence="1">
    <location>
        <begin position="22"/>
        <end position="308"/>
    </location>
</feature>
<dbReference type="Pfam" id="PF00296">
    <property type="entry name" value="Bac_luciferase"/>
    <property type="match status" value="1"/>
</dbReference>
<accession>A0ABN2AIN8</accession>
<dbReference type="SUPFAM" id="SSF51679">
    <property type="entry name" value="Bacterial luciferase-like"/>
    <property type="match status" value="1"/>
</dbReference>
<name>A0ABN2AIN8_9ACTN</name>
<comment type="caution">
    <text evidence="2">The sequence shown here is derived from an EMBL/GenBank/DDBJ whole genome shotgun (WGS) entry which is preliminary data.</text>
</comment>
<dbReference type="InterPro" id="IPR050564">
    <property type="entry name" value="F420-G6PD/mer"/>
</dbReference>
<dbReference type="Gene3D" id="3.20.20.30">
    <property type="entry name" value="Luciferase-like domain"/>
    <property type="match status" value="1"/>
</dbReference>
<proteinExistence type="predicted"/>
<evidence type="ECO:0000313" key="2">
    <source>
        <dbReference type="EMBL" id="GAA1518350.1"/>
    </source>
</evidence>
<evidence type="ECO:0000313" key="3">
    <source>
        <dbReference type="Proteomes" id="UP001500842"/>
    </source>
</evidence>
<dbReference type="PANTHER" id="PTHR43244:SF2">
    <property type="entry name" value="CONSERVED HYPOTHETICAL ALANINE AND PROLINE-RICH PROTEIN"/>
    <property type="match status" value="1"/>
</dbReference>
<dbReference type="CDD" id="cd01097">
    <property type="entry name" value="Tetrahydromethanopterin_reductase"/>
    <property type="match status" value="1"/>
</dbReference>